<accession>A0A4C1U507</accession>
<feature type="compositionally biased region" description="Basic and acidic residues" evidence="1">
    <location>
        <begin position="59"/>
        <end position="70"/>
    </location>
</feature>
<evidence type="ECO:0000313" key="2">
    <source>
        <dbReference type="EMBL" id="GBP21054.1"/>
    </source>
</evidence>
<dbReference type="Proteomes" id="UP000299102">
    <property type="component" value="Unassembled WGS sequence"/>
</dbReference>
<dbReference type="OrthoDB" id="6108017at2759"/>
<sequence length="162" mass="17832">MWPVNRVRRASKCNDDDDAACRARPAVTRTLCAGGPDRIGVARGGGAHAAGGLHAPARPRADRRYQDRAPDSPGRCHRLFLAAPDPHRNVVGLRIAHDLVNGKQGGTIEVTRGTQPAIQRTKSGHLLVVCHARMRTHTARHRLCYNTQRHTPRIIALFTLIR</sequence>
<gene>
    <name evidence="2" type="ORF">EVAR_11085_1</name>
</gene>
<evidence type="ECO:0000256" key="1">
    <source>
        <dbReference type="SAM" id="MobiDB-lite"/>
    </source>
</evidence>
<keyword evidence="3" id="KW-1185">Reference proteome</keyword>
<feature type="region of interest" description="Disordered" evidence="1">
    <location>
        <begin position="44"/>
        <end position="71"/>
    </location>
</feature>
<dbReference type="EMBL" id="BGZK01000125">
    <property type="protein sequence ID" value="GBP21054.1"/>
    <property type="molecule type" value="Genomic_DNA"/>
</dbReference>
<evidence type="ECO:0000313" key="3">
    <source>
        <dbReference type="Proteomes" id="UP000299102"/>
    </source>
</evidence>
<name>A0A4C1U507_EUMVA</name>
<organism evidence="2 3">
    <name type="scientific">Eumeta variegata</name>
    <name type="common">Bagworm moth</name>
    <name type="synonym">Eumeta japonica</name>
    <dbReference type="NCBI Taxonomy" id="151549"/>
    <lineage>
        <taxon>Eukaryota</taxon>
        <taxon>Metazoa</taxon>
        <taxon>Ecdysozoa</taxon>
        <taxon>Arthropoda</taxon>
        <taxon>Hexapoda</taxon>
        <taxon>Insecta</taxon>
        <taxon>Pterygota</taxon>
        <taxon>Neoptera</taxon>
        <taxon>Endopterygota</taxon>
        <taxon>Lepidoptera</taxon>
        <taxon>Glossata</taxon>
        <taxon>Ditrysia</taxon>
        <taxon>Tineoidea</taxon>
        <taxon>Psychidae</taxon>
        <taxon>Oiketicinae</taxon>
        <taxon>Eumeta</taxon>
    </lineage>
</organism>
<proteinExistence type="predicted"/>
<reference evidence="2 3" key="1">
    <citation type="journal article" date="2019" name="Commun. Biol.">
        <title>The bagworm genome reveals a unique fibroin gene that provides high tensile strength.</title>
        <authorList>
            <person name="Kono N."/>
            <person name="Nakamura H."/>
            <person name="Ohtoshi R."/>
            <person name="Tomita M."/>
            <person name="Numata K."/>
            <person name="Arakawa K."/>
        </authorList>
    </citation>
    <scope>NUCLEOTIDE SEQUENCE [LARGE SCALE GENOMIC DNA]</scope>
</reference>
<dbReference type="AlphaFoldDB" id="A0A4C1U507"/>
<comment type="caution">
    <text evidence="2">The sequence shown here is derived from an EMBL/GenBank/DDBJ whole genome shotgun (WGS) entry which is preliminary data.</text>
</comment>
<protein>
    <submittedName>
        <fullName evidence="2">Uncharacterized protein</fullName>
    </submittedName>
</protein>